<keyword evidence="9" id="KW-1185">Reference proteome</keyword>
<keyword evidence="3 6" id="KW-0812">Transmembrane</keyword>
<keyword evidence="5 6" id="KW-0472">Membrane</keyword>
<dbReference type="PANTHER" id="PTHR12791">
    <property type="entry name" value="GOLGI SNARE BET1-RELATED"/>
    <property type="match status" value="1"/>
</dbReference>
<dbReference type="InterPro" id="IPR000727">
    <property type="entry name" value="T_SNARE_dom"/>
</dbReference>
<gene>
    <name evidence="8" type="ORF">LOD99_9730</name>
</gene>
<accession>A0AAV7KKJ4</accession>
<evidence type="ECO:0000256" key="6">
    <source>
        <dbReference type="SAM" id="Phobius"/>
    </source>
</evidence>
<dbReference type="CDD" id="cd15841">
    <property type="entry name" value="SNARE_Qc"/>
    <property type="match status" value="1"/>
</dbReference>
<feature type="domain" description="T-SNARE coiled-coil homology" evidence="7">
    <location>
        <begin position="13"/>
        <end position="75"/>
    </location>
</feature>
<dbReference type="Gene3D" id="1.20.5.110">
    <property type="match status" value="1"/>
</dbReference>
<evidence type="ECO:0000256" key="3">
    <source>
        <dbReference type="ARBA" id="ARBA00022692"/>
    </source>
</evidence>
<dbReference type="PROSITE" id="PS50192">
    <property type="entry name" value="T_SNARE"/>
    <property type="match status" value="1"/>
</dbReference>
<evidence type="ECO:0000256" key="2">
    <source>
        <dbReference type="ARBA" id="ARBA00022448"/>
    </source>
</evidence>
<protein>
    <submittedName>
        <fullName evidence="8">Vesicular membrane trafficking protein p18</fullName>
    </submittedName>
</protein>
<keyword evidence="4 6" id="KW-1133">Transmembrane helix</keyword>
<keyword evidence="2" id="KW-0813">Transport</keyword>
<dbReference type="SUPFAM" id="SSF58038">
    <property type="entry name" value="SNARE fusion complex"/>
    <property type="match status" value="1"/>
</dbReference>
<evidence type="ECO:0000256" key="5">
    <source>
        <dbReference type="ARBA" id="ARBA00023136"/>
    </source>
</evidence>
<dbReference type="Proteomes" id="UP001165289">
    <property type="component" value="Unassembled WGS sequence"/>
</dbReference>
<dbReference type="AlphaFoldDB" id="A0AAV7KKJ4"/>
<evidence type="ECO:0000259" key="7">
    <source>
        <dbReference type="PROSITE" id="PS50192"/>
    </source>
</evidence>
<evidence type="ECO:0000256" key="1">
    <source>
        <dbReference type="ARBA" id="ARBA00004167"/>
    </source>
</evidence>
<comment type="caution">
    <text evidence="8">The sequence shown here is derived from an EMBL/GenBank/DDBJ whole genome shotgun (WGS) entry which is preliminary data.</text>
</comment>
<dbReference type="GO" id="GO:0016020">
    <property type="term" value="C:membrane"/>
    <property type="evidence" value="ECO:0007669"/>
    <property type="project" value="UniProtKB-SubCell"/>
</dbReference>
<evidence type="ECO:0000313" key="8">
    <source>
        <dbReference type="EMBL" id="KAI6661962.1"/>
    </source>
</evidence>
<dbReference type="EMBL" id="JAKMXF010000003">
    <property type="protein sequence ID" value="KAI6661962.1"/>
    <property type="molecule type" value="Genomic_DNA"/>
</dbReference>
<name>A0AAV7KKJ4_9METZ</name>
<reference evidence="8 9" key="1">
    <citation type="journal article" date="2023" name="BMC Biol.">
        <title>The compact genome of the sponge Oopsacas minuta (Hexactinellida) is lacking key metazoan core genes.</title>
        <authorList>
            <person name="Santini S."/>
            <person name="Schenkelaars Q."/>
            <person name="Jourda C."/>
            <person name="Duchesne M."/>
            <person name="Belahbib H."/>
            <person name="Rocher C."/>
            <person name="Selva M."/>
            <person name="Riesgo A."/>
            <person name="Vervoort M."/>
            <person name="Leys S.P."/>
            <person name="Kodjabachian L."/>
            <person name="Le Bivic A."/>
            <person name="Borchiellini C."/>
            <person name="Claverie J.M."/>
            <person name="Renard E."/>
        </authorList>
    </citation>
    <scope>NUCLEOTIDE SEQUENCE [LARGE SCALE GENOMIC DNA]</scope>
    <source>
        <strain evidence="8">SPO-2</strain>
    </source>
</reference>
<feature type="transmembrane region" description="Helical" evidence="6">
    <location>
        <begin position="84"/>
        <end position="105"/>
    </location>
</feature>
<comment type="subcellular location">
    <subcellularLocation>
        <location evidence="1">Membrane</location>
        <topology evidence="1">Single-pass membrane protein</topology>
    </subcellularLocation>
</comment>
<proteinExistence type="predicted"/>
<dbReference type="GO" id="GO:0005794">
    <property type="term" value="C:Golgi apparatus"/>
    <property type="evidence" value="ECO:0007669"/>
    <property type="project" value="UniProtKB-ARBA"/>
</dbReference>
<sequence length="106" mass="12538">MAVSYRTATSLRETQLRQNDELTDDIRRSVAYLKDISVDMRDDIRESNELLHEIHTKADPVQDYLTANMQLLRRISHSSNKGHFMCYLLLFIIVISFILYIVSWFK</sequence>
<evidence type="ECO:0000256" key="4">
    <source>
        <dbReference type="ARBA" id="ARBA00022989"/>
    </source>
</evidence>
<organism evidence="8 9">
    <name type="scientific">Oopsacas minuta</name>
    <dbReference type="NCBI Taxonomy" id="111878"/>
    <lineage>
        <taxon>Eukaryota</taxon>
        <taxon>Metazoa</taxon>
        <taxon>Porifera</taxon>
        <taxon>Hexactinellida</taxon>
        <taxon>Hexasterophora</taxon>
        <taxon>Lyssacinosida</taxon>
        <taxon>Leucopsacidae</taxon>
        <taxon>Oopsacas</taxon>
    </lineage>
</organism>
<evidence type="ECO:0000313" key="9">
    <source>
        <dbReference type="Proteomes" id="UP001165289"/>
    </source>
</evidence>